<comment type="caution">
    <text evidence="2">The sequence shown here is derived from an EMBL/GenBank/DDBJ whole genome shotgun (WGS) entry which is preliminary data.</text>
</comment>
<keyword evidence="1" id="KW-0175">Coiled coil</keyword>
<evidence type="ECO:0000313" key="3">
    <source>
        <dbReference type="Proteomes" id="UP000273811"/>
    </source>
</evidence>
<sequence length="93" mass="10923">MLAREAREISKCNAHLVARKQLNEAIEKMEKEIKKNAKEGHFQALIQVALSNQWINHHCSDAFVDYFQHKGFEVKSNVFQTFETVILSFICRW</sequence>
<dbReference type="RefSeq" id="WP_120074606.1">
    <property type="nucleotide sequence ID" value="NZ_CP126113.1"/>
</dbReference>
<keyword evidence="3" id="KW-1185">Reference proteome</keyword>
<reference evidence="2" key="1">
    <citation type="submission" date="2018-12" db="EMBL/GenBank/DDBJ databases">
        <authorList>
            <person name="Sun L."/>
            <person name="Chen Z."/>
        </authorList>
    </citation>
    <scope>NUCLEOTIDE SEQUENCE [LARGE SCALE GENOMIC DNA]</scope>
    <source>
        <strain evidence="2">DSM 16012</strain>
    </source>
</reference>
<evidence type="ECO:0000256" key="1">
    <source>
        <dbReference type="SAM" id="Coils"/>
    </source>
</evidence>
<organism evidence="2 3">
    <name type="scientific">Siminovitchia fortis</name>
    <dbReference type="NCBI Taxonomy" id="254758"/>
    <lineage>
        <taxon>Bacteria</taxon>
        <taxon>Bacillati</taxon>
        <taxon>Bacillota</taxon>
        <taxon>Bacilli</taxon>
        <taxon>Bacillales</taxon>
        <taxon>Bacillaceae</taxon>
        <taxon>Siminovitchia</taxon>
    </lineage>
</organism>
<dbReference type="AlphaFoldDB" id="A0A443IMT4"/>
<dbReference type="EMBL" id="QYTU02000034">
    <property type="protein sequence ID" value="RWR06711.1"/>
    <property type="molecule type" value="Genomic_DNA"/>
</dbReference>
<protein>
    <submittedName>
        <fullName evidence="2">Uncharacterized protein</fullName>
    </submittedName>
</protein>
<proteinExistence type="predicted"/>
<evidence type="ECO:0000313" key="2">
    <source>
        <dbReference type="EMBL" id="RWR06711.1"/>
    </source>
</evidence>
<dbReference type="Proteomes" id="UP000273811">
    <property type="component" value="Unassembled WGS sequence"/>
</dbReference>
<gene>
    <name evidence="2" type="ORF">D4N35_013675</name>
</gene>
<feature type="coiled-coil region" evidence="1">
    <location>
        <begin position="12"/>
        <end position="39"/>
    </location>
</feature>
<accession>A0A443IMT4</accession>
<name>A0A443IMT4_9BACI</name>